<dbReference type="PROSITE" id="PS50987">
    <property type="entry name" value="HTH_ARSR_2"/>
    <property type="match status" value="1"/>
</dbReference>
<keyword evidence="6" id="KW-1185">Reference proteome</keyword>
<dbReference type="OrthoDB" id="46231at2157"/>
<dbReference type="Pfam" id="PF01022">
    <property type="entry name" value="HTH_5"/>
    <property type="match status" value="1"/>
</dbReference>
<dbReference type="InterPro" id="IPR011991">
    <property type="entry name" value="ArsR-like_HTH"/>
</dbReference>
<dbReference type="SUPFAM" id="SSF46785">
    <property type="entry name" value="Winged helix' DNA-binding domain"/>
    <property type="match status" value="1"/>
</dbReference>
<dbReference type="CDD" id="cd00090">
    <property type="entry name" value="HTH_ARSR"/>
    <property type="match status" value="1"/>
</dbReference>
<dbReference type="AlphaFoldDB" id="A0A4E0PXV8"/>
<dbReference type="Gene3D" id="1.10.10.10">
    <property type="entry name" value="Winged helix-like DNA-binding domain superfamily/Winged helix DNA-binding domain"/>
    <property type="match status" value="1"/>
</dbReference>
<dbReference type="InterPro" id="IPR036388">
    <property type="entry name" value="WH-like_DNA-bd_sf"/>
</dbReference>
<dbReference type="RefSeq" id="WP_135388678.1">
    <property type="nucleotide sequence ID" value="NZ_PGGK01000002.1"/>
</dbReference>
<keyword evidence="3" id="KW-0804">Transcription</keyword>
<dbReference type="PANTHER" id="PTHR33154">
    <property type="entry name" value="TRANSCRIPTIONAL REGULATOR, ARSR FAMILY"/>
    <property type="match status" value="1"/>
</dbReference>
<evidence type="ECO:0000256" key="1">
    <source>
        <dbReference type="ARBA" id="ARBA00023015"/>
    </source>
</evidence>
<dbReference type="Proteomes" id="UP000297295">
    <property type="component" value="Unassembled WGS sequence"/>
</dbReference>
<accession>A0A4E0PXV8</accession>
<evidence type="ECO:0000256" key="3">
    <source>
        <dbReference type="ARBA" id="ARBA00023163"/>
    </source>
</evidence>
<dbReference type="NCBIfam" id="NF033788">
    <property type="entry name" value="HTH_metalloreg"/>
    <property type="match status" value="1"/>
</dbReference>
<evidence type="ECO:0000313" key="6">
    <source>
        <dbReference type="Proteomes" id="UP000297295"/>
    </source>
</evidence>
<evidence type="ECO:0000313" key="5">
    <source>
        <dbReference type="EMBL" id="TGC11048.1"/>
    </source>
</evidence>
<protein>
    <submittedName>
        <fullName evidence="5">ArsR family transcriptional regulator</fullName>
    </submittedName>
</protein>
<dbReference type="InterPro" id="IPR051081">
    <property type="entry name" value="HTH_MetalResp_TranReg"/>
</dbReference>
<dbReference type="InterPro" id="IPR036390">
    <property type="entry name" value="WH_DNA-bd_sf"/>
</dbReference>
<name>A0A4E0PXV8_9EURY</name>
<dbReference type="SMART" id="SM00418">
    <property type="entry name" value="HTH_ARSR"/>
    <property type="match status" value="1"/>
</dbReference>
<dbReference type="PANTHER" id="PTHR33154:SF35">
    <property type="entry name" value="TRANSCRIPTIONAL REGULATOR, ARSR FAMILY"/>
    <property type="match status" value="1"/>
</dbReference>
<proteinExistence type="predicted"/>
<dbReference type="PRINTS" id="PR00778">
    <property type="entry name" value="HTHARSR"/>
</dbReference>
<organism evidence="5 6">
    <name type="scientific">Methanolobus halotolerans</name>
    <dbReference type="NCBI Taxonomy" id="2052935"/>
    <lineage>
        <taxon>Archaea</taxon>
        <taxon>Methanobacteriati</taxon>
        <taxon>Methanobacteriota</taxon>
        <taxon>Stenosarchaea group</taxon>
        <taxon>Methanomicrobia</taxon>
        <taxon>Methanosarcinales</taxon>
        <taxon>Methanosarcinaceae</taxon>
        <taxon>Methanolobus</taxon>
    </lineage>
</organism>
<comment type="caution">
    <text evidence="5">The sequence shown here is derived from an EMBL/GenBank/DDBJ whole genome shotgun (WGS) entry which is preliminary data.</text>
</comment>
<sequence length="123" mass="14187">MKTEPTREHPDPYFLPDEVTLKVHEAMQEDVGSLVSLFKILSDPVRIHILKALWVSDLCVCVLVEITDYKHSALSYHLKLLKDASLVESKRERNFQMYCLTDFGESLLRTMESSFSENLQGKL</sequence>
<dbReference type="GO" id="GO:0003700">
    <property type="term" value="F:DNA-binding transcription factor activity"/>
    <property type="evidence" value="ECO:0007669"/>
    <property type="project" value="InterPro"/>
</dbReference>
<evidence type="ECO:0000259" key="4">
    <source>
        <dbReference type="PROSITE" id="PS50987"/>
    </source>
</evidence>
<evidence type="ECO:0000256" key="2">
    <source>
        <dbReference type="ARBA" id="ARBA00023125"/>
    </source>
</evidence>
<dbReference type="EMBL" id="PGGK01000002">
    <property type="protein sequence ID" value="TGC11048.1"/>
    <property type="molecule type" value="Genomic_DNA"/>
</dbReference>
<keyword evidence="1" id="KW-0805">Transcription regulation</keyword>
<gene>
    <name evidence="5" type="ORF">CUN85_02545</name>
</gene>
<feature type="domain" description="HTH arsR-type" evidence="4">
    <location>
        <begin position="26"/>
        <end position="122"/>
    </location>
</feature>
<dbReference type="GO" id="GO:0003677">
    <property type="term" value="F:DNA binding"/>
    <property type="evidence" value="ECO:0007669"/>
    <property type="project" value="UniProtKB-KW"/>
</dbReference>
<keyword evidence="2" id="KW-0238">DNA-binding</keyword>
<dbReference type="InterPro" id="IPR001845">
    <property type="entry name" value="HTH_ArsR_DNA-bd_dom"/>
</dbReference>
<reference evidence="5 6" key="1">
    <citation type="submission" date="2017-11" db="EMBL/GenBank/DDBJ databases">
        <title>Isolation and Characterization of Methanogenic Archaea from Saline Meromictic Lake at Siberia.</title>
        <authorList>
            <person name="Shen Y."/>
            <person name="Huang H.-H."/>
            <person name="Lai M.-C."/>
            <person name="Chen S.-C."/>
        </authorList>
    </citation>
    <scope>NUCLEOTIDE SEQUENCE [LARGE SCALE GENOMIC DNA]</scope>
    <source>
        <strain evidence="5 6">SY-01</strain>
    </source>
</reference>